<feature type="non-terminal residue" evidence="1">
    <location>
        <position position="1"/>
    </location>
</feature>
<protein>
    <submittedName>
        <fullName evidence="1">Uncharacterized protein</fullName>
    </submittedName>
</protein>
<dbReference type="AlphaFoldDB" id="A0A382KQI8"/>
<dbReference type="EMBL" id="UINC01082251">
    <property type="protein sequence ID" value="SVC26848.1"/>
    <property type="molecule type" value="Genomic_DNA"/>
</dbReference>
<reference evidence="1" key="1">
    <citation type="submission" date="2018-05" db="EMBL/GenBank/DDBJ databases">
        <authorList>
            <person name="Lanie J.A."/>
            <person name="Ng W.-L."/>
            <person name="Kazmierczak K.M."/>
            <person name="Andrzejewski T.M."/>
            <person name="Davidsen T.M."/>
            <person name="Wayne K.J."/>
            <person name="Tettelin H."/>
            <person name="Glass J.I."/>
            <person name="Rusch D."/>
            <person name="Podicherti R."/>
            <person name="Tsui H.-C.T."/>
            <person name="Winkler M.E."/>
        </authorList>
    </citation>
    <scope>NUCLEOTIDE SEQUENCE</scope>
</reference>
<evidence type="ECO:0000313" key="1">
    <source>
        <dbReference type="EMBL" id="SVC26848.1"/>
    </source>
</evidence>
<sequence>VTIYTGTSFGFGAAISFLDVPATAP</sequence>
<gene>
    <name evidence="1" type="ORF">METZ01_LOCUS279702</name>
</gene>
<proteinExistence type="predicted"/>
<accession>A0A382KQI8</accession>
<organism evidence="1">
    <name type="scientific">marine metagenome</name>
    <dbReference type="NCBI Taxonomy" id="408172"/>
    <lineage>
        <taxon>unclassified sequences</taxon>
        <taxon>metagenomes</taxon>
        <taxon>ecological metagenomes</taxon>
    </lineage>
</organism>
<name>A0A382KQI8_9ZZZZ</name>